<sequence length="953" mass="106818">MALGQNQQNNMKGLQLFIADLRANQKTKDHSRRIQTELVNIRTQFSQKSGLNGYQRKKYVAKMAYIYITSNAGMVPELLFGLDQCFQLLKSSNFSEKWIGYMTLELLFNHSIVRSRVLEKTISSLKLDLTSNDHNVIGLALNFVGIVGNLEDAFADNLSEQIFGLLRSPVSSVTIKSKACLAFLTLIRSKPTIFLNLQDTKRTLWIDRITSLLGDENDHGLLLSLLPLIEYIAKNIDVQPCLRLIPQLAEILHTCIYVKSNTAKNENYEFAGIPNPWLVGKCVALLQVLVSDNGENLIGSNIDQQTLGKLRGCVSKAVSYASTSESDPVSRNAEYSIMFTMLGFACKLDPTNEAISNSITGLCELMTSNDLNTRYSTLDLLIRICKTNGATAIKTIQNDHLSRLFDMLRPEIDITLLRKIIDLLVILTDVTNFKRIVQELLQALESHKSMDFALREDLSFQIEKLIELHAEDLDWFVLSSLRLLSLSTSVKNDHVWKRICQIVVNNEPLHRLACQHLIDYLQAPNVAESLVKGGVFLLAEYAESVKDKVSAGDLFNLFTEKYFQVNNMAKAMILTAMLKLYRVDPQLSSVVIKFFQLELNSFDVILQTRSYEYLKIIQYSKMNDTSFVDKLFPGMPPFASAKDTNLTSIQPKVQNELLSIDDPYANGVTAKSSKTTTALPTPPRSRKNNKLYHSQQLTPGWEAGFKRMLIFHQGVFYQDSLISILFRIETKTEQPSTSRITLTYVNKSNFEITGLSSEVIPLRADNNPPYILQVLQSPDSKLAATNGRTSFAFETTTRFAFPHEQSSLLSLQFKCGGQYCNHRLKIGYTVLSTLSPRETEIDLAQFAKRWKSIGDSLGKAGEHVDFAKCANLTAQKLTATMSKIGFDVVNQTAVPNTVFAGGIIHTKSNGNYGCLLKLKVLTSETDVEIVCKTTSTEDLSRFVVGCVKKAVEN</sequence>
<dbReference type="Pfam" id="PF02296">
    <property type="entry name" value="Alpha_adaptin_C"/>
    <property type="match status" value="1"/>
</dbReference>
<dbReference type="SUPFAM" id="SSF49348">
    <property type="entry name" value="Clathrin adaptor appendage domain"/>
    <property type="match status" value="1"/>
</dbReference>
<keyword evidence="5" id="KW-0168">Coated pit</keyword>
<accession>A0A0A8L2U1</accession>
<dbReference type="Gene3D" id="1.25.10.10">
    <property type="entry name" value="Leucine-rich Repeat Variant"/>
    <property type="match status" value="1"/>
</dbReference>
<gene>
    <name evidence="10" type="ORF">KLDO_g884</name>
</gene>
<dbReference type="OrthoDB" id="28053at2759"/>
<dbReference type="InterPro" id="IPR013041">
    <property type="entry name" value="Clathrin_app_Ig-like_sf"/>
</dbReference>
<dbReference type="AlphaFoldDB" id="A0A0A8L2U1"/>
<dbReference type="GO" id="GO:0006886">
    <property type="term" value="P:intracellular protein transport"/>
    <property type="evidence" value="ECO:0007669"/>
    <property type="project" value="UniProtKB-UniRule"/>
</dbReference>
<keyword evidence="4 5" id="KW-0472">Membrane</keyword>
<dbReference type="PANTHER" id="PTHR22780">
    <property type="entry name" value="ADAPTIN, ALPHA/GAMMA/EPSILON"/>
    <property type="match status" value="1"/>
</dbReference>
<dbReference type="InterPro" id="IPR012295">
    <property type="entry name" value="TBP_dom_sf"/>
</dbReference>
<dbReference type="EMBL" id="CCBQ010000016">
    <property type="protein sequence ID" value="CDO92567.1"/>
    <property type="molecule type" value="Genomic_DNA"/>
</dbReference>
<comment type="subcellular location">
    <subcellularLocation>
        <location evidence="1">Endomembrane system</location>
        <topology evidence="1">Peripheral membrane protein</topology>
    </subcellularLocation>
    <subcellularLocation>
        <location evidence="5">Membrane</location>
        <location evidence="5">Coated pit</location>
    </subcellularLocation>
</comment>
<dbReference type="InterPro" id="IPR011989">
    <property type="entry name" value="ARM-like"/>
</dbReference>
<feature type="compositionally biased region" description="Polar residues" evidence="7">
    <location>
        <begin position="669"/>
        <end position="679"/>
    </location>
</feature>
<feature type="domain" description="Clathrin adaptor alpha-adaptin appendage C-terminal subdomain" evidence="9">
    <location>
        <begin position="839"/>
        <end position="935"/>
    </location>
</feature>
<feature type="binding site" evidence="6">
    <location>
        <begin position="58"/>
        <end position="62"/>
    </location>
    <ligand>
        <name>a 1,2-diacyl-sn-glycero-3-phospho-(1D-myo-inositol-3,4,5-trisphosphate)</name>
        <dbReference type="ChEBI" id="CHEBI:57836"/>
    </ligand>
</feature>
<dbReference type="SUPFAM" id="SSF55711">
    <property type="entry name" value="Subdomain of clathrin and coatomer appendage domain"/>
    <property type="match status" value="1"/>
</dbReference>
<evidence type="ECO:0000256" key="5">
    <source>
        <dbReference type="PIRNR" id="PIRNR037091"/>
    </source>
</evidence>
<comment type="similarity">
    <text evidence="5">Belongs to the adaptor complexes large subunit family.</text>
</comment>
<dbReference type="PIRSF" id="PIRSF037091">
    <property type="entry name" value="AP2_complex_alpha"/>
    <property type="match status" value="1"/>
</dbReference>
<dbReference type="InterPro" id="IPR002553">
    <property type="entry name" value="Clathrin/coatomer_adapt-like_N"/>
</dbReference>
<dbReference type="Gene3D" id="2.60.40.1230">
    <property type="match status" value="1"/>
</dbReference>
<dbReference type="InterPro" id="IPR016024">
    <property type="entry name" value="ARM-type_fold"/>
</dbReference>
<dbReference type="InterPro" id="IPR003164">
    <property type="entry name" value="Clathrin_a-adaptin_app_sub_C"/>
</dbReference>
<dbReference type="InterPro" id="IPR009028">
    <property type="entry name" value="Coatomer/calthrin_app_sub_C"/>
</dbReference>
<protein>
    <recommendedName>
        <fullName evidence="5">AP-2 complex subunit alpha</fullName>
    </recommendedName>
</protein>
<comment type="function">
    <text evidence="5">Adaptins are components of the adaptor complexes which link clathrin to receptors in coated vesicles. Clathrin-associated protein complexes are believed to interact with the cytoplasmic tails of membrane proteins, leading to their selection and concentration.</text>
</comment>
<reference evidence="10 11" key="1">
    <citation type="submission" date="2014-03" db="EMBL/GenBank/DDBJ databases">
        <title>The genome of Kluyveromyces dobzhanskii.</title>
        <authorList>
            <person name="Nystedt B."/>
            <person name="Astrom S."/>
        </authorList>
    </citation>
    <scope>NUCLEOTIDE SEQUENCE [LARGE SCALE GENOMIC DNA]</scope>
    <source>
        <strain evidence="10 11">CBS 2104</strain>
    </source>
</reference>
<dbReference type="Proteomes" id="UP000031516">
    <property type="component" value="Unassembled WGS sequence"/>
</dbReference>
<evidence type="ECO:0000256" key="2">
    <source>
        <dbReference type="ARBA" id="ARBA00022448"/>
    </source>
</evidence>
<dbReference type="GO" id="GO:0072583">
    <property type="term" value="P:clathrin-dependent endocytosis"/>
    <property type="evidence" value="ECO:0007669"/>
    <property type="project" value="InterPro"/>
</dbReference>
<keyword evidence="2 5" id="KW-0813">Transport</keyword>
<evidence type="ECO:0000313" key="10">
    <source>
        <dbReference type="EMBL" id="CDO92567.1"/>
    </source>
</evidence>
<dbReference type="Gene3D" id="3.30.310.10">
    <property type="entry name" value="TATA-Binding Protein"/>
    <property type="match status" value="1"/>
</dbReference>
<evidence type="ECO:0000313" key="11">
    <source>
        <dbReference type="Proteomes" id="UP000031516"/>
    </source>
</evidence>
<dbReference type="InterPro" id="IPR050840">
    <property type="entry name" value="Adaptor_Complx_Large_Subunit"/>
</dbReference>
<name>A0A0A8L2U1_9SACH</name>
<evidence type="ECO:0000256" key="3">
    <source>
        <dbReference type="ARBA" id="ARBA00022927"/>
    </source>
</evidence>
<dbReference type="SUPFAM" id="SSF48371">
    <property type="entry name" value="ARM repeat"/>
    <property type="match status" value="1"/>
</dbReference>
<evidence type="ECO:0000256" key="1">
    <source>
        <dbReference type="ARBA" id="ARBA00004184"/>
    </source>
</evidence>
<keyword evidence="3 5" id="KW-0653">Protein transport</keyword>
<dbReference type="InterPro" id="IPR017104">
    <property type="entry name" value="AP2_complex_asu"/>
</dbReference>
<feature type="binding site" evidence="6">
    <location>
        <position position="54"/>
    </location>
    <ligand>
        <name>a 1,2-diacyl-sn-glycero-3-phospho-(1D-myo-inositol-3,4,5-trisphosphate)</name>
        <dbReference type="ChEBI" id="CHEBI:57836"/>
    </ligand>
</feature>
<feature type="domain" description="Clathrin/coatomer adaptor adaptin-like N-terminal" evidence="8">
    <location>
        <begin position="32"/>
        <end position="619"/>
    </location>
</feature>
<comment type="caution">
    <text evidence="10">The sequence shown here is derived from an EMBL/GenBank/DDBJ whole genome shotgun (WGS) entry which is preliminary data.</text>
</comment>
<dbReference type="GO" id="GO:0035615">
    <property type="term" value="F:clathrin adaptor activity"/>
    <property type="evidence" value="ECO:0007669"/>
    <property type="project" value="InterPro"/>
</dbReference>
<keyword evidence="5" id="KW-0254">Endocytosis</keyword>
<evidence type="ECO:0000259" key="9">
    <source>
        <dbReference type="Pfam" id="PF02296"/>
    </source>
</evidence>
<keyword evidence="11" id="KW-1185">Reference proteome</keyword>
<organism evidence="10 11">
    <name type="scientific">Kluyveromyces dobzhanskii CBS 2104</name>
    <dbReference type="NCBI Taxonomy" id="1427455"/>
    <lineage>
        <taxon>Eukaryota</taxon>
        <taxon>Fungi</taxon>
        <taxon>Dikarya</taxon>
        <taxon>Ascomycota</taxon>
        <taxon>Saccharomycotina</taxon>
        <taxon>Saccharomycetes</taxon>
        <taxon>Saccharomycetales</taxon>
        <taxon>Saccharomycetaceae</taxon>
        <taxon>Kluyveromyces</taxon>
    </lineage>
</organism>
<evidence type="ECO:0000259" key="8">
    <source>
        <dbReference type="Pfam" id="PF01602"/>
    </source>
</evidence>
<proteinExistence type="inferred from homology"/>
<feature type="region of interest" description="Disordered" evidence="7">
    <location>
        <begin position="668"/>
        <end position="691"/>
    </location>
</feature>
<evidence type="ECO:0000256" key="6">
    <source>
        <dbReference type="PIRSR" id="PIRSR037091-1"/>
    </source>
</evidence>
<dbReference type="Pfam" id="PF01602">
    <property type="entry name" value="Adaptin_N"/>
    <property type="match status" value="1"/>
</dbReference>
<evidence type="ECO:0000256" key="4">
    <source>
        <dbReference type="ARBA" id="ARBA00023136"/>
    </source>
</evidence>
<dbReference type="GO" id="GO:0030122">
    <property type="term" value="C:AP-2 adaptor complex"/>
    <property type="evidence" value="ECO:0007669"/>
    <property type="project" value="InterPro"/>
</dbReference>
<evidence type="ECO:0000256" key="7">
    <source>
        <dbReference type="SAM" id="MobiDB-lite"/>
    </source>
</evidence>